<organism evidence="3 4">
    <name type="scientific">Thermocladium modestius</name>
    <dbReference type="NCBI Taxonomy" id="62609"/>
    <lineage>
        <taxon>Archaea</taxon>
        <taxon>Thermoproteota</taxon>
        <taxon>Thermoprotei</taxon>
        <taxon>Thermoproteales</taxon>
        <taxon>Thermoproteaceae</taxon>
        <taxon>Thermocladium</taxon>
    </lineage>
</organism>
<evidence type="ECO:0000259" key="2">
    <source>
        <dbReference type="SMART" id="SM00460"/>
    </source>
</evidence>
<protein>
    <recommendedName>
        <fullName evidence="2">Transglutaminase-like domain-containing protein</fullName>
    </recommendedName>
</protein>
<evidence type="ECO:0000256" key="1">
    <source>
        <dbReference type="SAM" id="Phobius"/>
    </source>
</evidence>
<keyword evidence="4" id="KW-1185">Reference proteome</keyword>
<proteinExistence type="predicted"/>
<dbReference type="SUPFAM" id="SSF54001">
    <property type="entry name" value="Cysteine proteinases"/>
    <property type="match status" value="1"/>
</dbReference>
<dbReference type="InterPro" id="IPR002931">
    <property type="entry name" value="Transglutaminase-like"/>
</dbReference>
<feature type="transmembrane region" description="Helical" evidence="1">
    <location>
        <begin position="337"/>
        <end position="360"/>
    </location>
</feature>
<reference evidence="3" key="1">
    <citation type="journal article" date="2014" name="Int. J. Syst. Evol. Microbiol.">
        <title>Complete genome sequence of Corynebacterium casei LMG S-19264T (=DSM 44701T), isolated from a smear-ripened cheese.</title>
        <authorList>
            <consortium name="US DOE Joint Genome Institute (JGI-PGF)"/>
            <person name="Walter F."/>
            <person name="Albersmeier A."/>
            <person name="Kalinowski J."/>
            <person name="Ruckert C."/>
        </authorList>
    </citation>
    <scope>NUCLEOTIDE SEQUENCE</scope>
    <source>
        <strain evidence="3">JCM 10088</strain>
    </source>
</reference>
<dbReference type="EMBL" id="BMNL01000003">
    <property type="protein sequence ID" value="GGP21286.1"/>
    <property type="molecule type" value="Genomic_DNA"/>
</dbReference>
<accession>A0A830GWC1</accession>
<name>A0A830GWC1_9CREN</name>
<evidence type="ECO:0000313" key="3">
    <source>
        <dbReference type="EMBL" id="GGP21286.1"/>
    </source>
</evidence>
<dbReference type="Pfam" id="PF01841">
    <property type="entry name" value="Transglut_core"/>
    <property type="match status" value="1"/>
</dbReference>
<comment type="caution">
    <text evidence="3">The sequence shown here is derived from an EMBL/GenBank/DDBJ whole genome shotgun (WGS) entry which is preliminary data.</text>
</comment>
<keyword evidence="1" id="KW-0472">Membrane</keyword>
<dbReference type="Proteomes" id="UP000610960">
    <property type="component" value="Unassembled WGS sequence"/>
</dbReference>
<dbReference type="AlphaFoldDB" id="A0A830GWC1"/>
<evidence type="ECO:0000313" key="4">
    <source>
        <dbReference type="Proteomes" id="UP000610960"/>
    </source>
</evidence>
<dbReference type="SMART" id="SM00460">
    <property type="entry name" value="TGc"/>
    <property type="match status" value="1"/>
</dbReference>
<gene>
    <name evidence="3" type="ORF">GCM10007981_12480</name>
</gene>
<reference evidence="3" key="2">
    <citation type="submission" date="2020-09" db="EMBL/GenBank/DDBJ databases">
        <authorList>
            <person name="Sun Q."/>
            <person name="Ohkuma M."/>
        </authorList>
    </citation>
    <scope>NUCLEOTIDE SEQUENCE</scope>
    <source>
        <strain evidence="3">JCM 10088</strain>
    </source>
</reference>
<sequence>MSGLGFYPGRSLRQVLLALLFALSSLMVTQANGSTIFVVGGRAWVGEPLGNGSYVLMSVNSSGATIGLLTNGSLRIIYFIPSPSAQQGLTAPLSPPLNESSSVYAFTNASSDFYLRLFTVNKVSNGELTGPSRNVTYLGYPPYSVDFGSGINCSTTYISISFPSPPQVIPLPVYVNAGPSITKVTGRITLVSTVPSVPIEVLGPDYVVVPLAPVRSALYSVQVCSPVNASLGPINDLIQGLRFSGRYSYSISVPYANPITGVPAYRTGWCSDYAIYAAHALEEEGLSAEVAVGYIIQNGRASGLDYHAWLEAFVDGDGWIDAEVTPPSLTAAGGAGGVGGVLIGLVVSIPSLLALIVAFMDRVGWHR</sequence>
<keyword evidence="1" id="KW-0812">Transmembrane</keyword>
<dbReference type="InterPro" id="IPR038765">
    <property type="entry name" value="Papain-like_cys_pep_sf"/>
</dbReference>
<keyword evidence="1" id="KW-1133">Transmembrane helix</keyword>
<dbReference type="Gene3D" id="3.10.620.30">
    <property type="match status" value="1"/>
</dbReference>
<feature type="domain" description="Transglutaminase-like" evidence="2">
    <location>
        <begin position="262"/>
        <end position="326"/>
    </location>
</feature>